<feature type="chain" id="PRO_5019580462" evidence="1">
    <location>
        <begin position="22"/>
        <end position="130"/>
    </location>
</feature>
<dbReference type="Proteomes" id="UP000283077">
    <property type="component" value="Unassembled WGS sequence"/>
</dbReference>
<evidence type="ECO:0000313" key="3">
    <source>
        <dbReference type="Proteomes" id="UP000283077"/>
    </source>
</evidence>
<protein>
    <submittedName>
        <fullName evidence="2">DUF3019 domain-containing protein</fullName>
    </submittedName>
</protein>
<evidence type="ECO:0000256" key="1">
    <source>
        <dbReference type="SAM" id="SignalP"/>
    </source>
</evidence>
<accession>A0A437QMK0</accession>
<keyword evidence="1" id="KW-0732">Signal</keyword>
<proteinExistence type="predicted"/>
<sequence>MHGCTLVVISILSLLAGAVNAATPCDKTVCWQVAPTVCLVDQQQRPCQLALSLQWQSALPQSVCVYLDEQQLDCWRAVNHGQWQQQLQLTGPARLELRNQQQQVLLQQQLTVLSRQPERRRRLVAPWSVF</sequence>
<evidence type="ECO:0000313" key="2">
    <source>
        <dbReference type="EMBL" id="RVU35712.1"/>
    </source>
</evidence>
<keyword evidence="3" id="KW-1185">Reference proteome</keyword>
<name>A0A437QMK0_9GAMM</name>
<comment type="caution">
    <text evidence="2">The sequence shown here is derived from an EMBL/GenBank/DDBJ whole genome shotgun (WGS) entry which is preliminary data.</text>
</comment>
<dbReference type="AlphaFoldDB" id="A0A437QMK0"/>
<gene>
    <name evidence="2" type="ORF">EOE67_12865</name>
</gene>
<dbReference type="OrthoDB" id="6387689at2"/>
<organism evidence="2 3">
    <name type="scientific">Rheinheimera riviphila</name>
    <dbReference type="NCBI Taxonomy" id="1834037"/>
    <lineage>
        <taxon>Bacteria</taxon>
        <taxon>Pseudomonadati</taxon>
        <taxon>Pseudomonadota</taxon>
        <taxon>Gammaproteobacteria</taxon>
        <taxon>Chromatiales</taxon>
        <taxon>Chromatiaceae</taxon>
        <taxon>Rheinheimera</taxon>
    </lineage>
</organism>
<reference evidence="2 3" key="1">
    <citation type="submission" date="2019-01" db="EMBL/GenBank/DDBJ databases">
        <authorList>
            <person name="Chen W.-M."/>
        </authorList>
    </citation>
    <scope>NUCLEOTIDE SEQUENCE [LARGE SCALE GENOMIC DNA]</scope>
    <source>
        <strain evidence="2 3">KYPC3</strain>
    </source>
</reference>
<dbReference type="InterPro" id="IPR021559">
    <property type="entry name" value="DUF3019"/>
</dbReference>
<dbReference type="EMBL" id="SACS01000013">
    <property type="protein sequence ID" value="RVU35712.1"/>
    <property type="molecule type" value="Genomic_DNA"/>
</dbReference>
<feature type="signal peptide" evidence="1">
    <location>
        <begin position="1"/>
        <end position="21"/>
    </location>
</feature>
<dbReference type="Pfam" id="PF11456">
    <property type="entry name" value="DUF3019"/>
    <property type="match status" value="1"/>
</dbReference>